<keyword evidence="1" id="KW-0472">Membrane</keyword>
<feature type="transmembrane region" description="Helical" evidence="1">
    <location>
        <begin position="43"/>
        <end position="61"/>
    </location>
</feature>
<reference evidence="3 4" key="1">
    <citation type="submission" date="2023-10" db="EMBL/GenBank/DDBJ databases">
        <title>Noviherbaspirillum sp. CPCC 100848 genome assembly.</title>
        <authorList>
            <person name="Li X.Y."/>
            <person name="Fang X.M."/>
        </authorList>
    </citation>
    <scope>NUCLEOTIDE SEQUENCE [LARGE SCALE GENOMIC DNA]</scope>
    <source>
        <strain evidence="3 4">CPCC 100848</strain>
    </source>
</reference>
<sequence>MRVLISNPKDFWSGAIFIGFGLTAVLIGRDYSMGTAGRMGPGYFPTILGGLLATIGAVAVVRSMLTQGAAISRFTLKGLGLVLGATLLFGVLVRGAGLPIAIVVMVLLSGLASIKFKLVPFAIVAIGMAIFCSLVFVKALGLPMPLIGTWFGI</sequence>
<feature type="transmembrane region" description="Helical" evidence="1">
    <location>
        <begin position="118"/>
        <end position="137"/>
    </location>
</feature>
<comment type="caution">
    <text evidence="3">The sequence shown here is derived from an EMBL/GenBank/DDBJ whole genome shotgun (WGS) entry which is preliminary data.</text>
</comment>
<gene>
    <name evidence="3" type="ORF">RY831_30080</name>
</gene>
<evidence type="ECO:0000256" key="1">
    <source>
        <dbReference type="SAM" id="Phobius"/>
    </source>
</evidence>
<evidence type="ECO:0000313" key="3">
    <source>
        <dbReference type="EMBL" id="MEC4723396.1"/>
    </source>
</evidence>
<dbReference type="Pfam" id="PF07331">
    <property type="entry name" value="TctB"/>
    <property type="match status" value="1"/>
</dbReference>
<accession>A0ABU6JIV6</accession>
<organism evidence="3 4">
    <name type="scientific">Noviherbaspirillum album</name>
    <dbReference type="NCBI Taxonomy" id="3080276"/>
    <lineage>
        <taxon>Bacteria</taxon>
        <taxon>Pseudomonadati</taxon>
        <taxon>Pseudomonadota</taxon>
        <taxon>Betaproteobacteria</taxon>
        <taxon>Burkholderiales</taxon>
        <taxon>Oxalobacteraceae</taxon>
        <taxon>Noviherbaspirillum</taxon>
    </lineage>
</organism>
<evidence type="ECO:0000259" key="2">
    <source>
        <dbReference type="Pfam" id="PF07331"/>
    </source>
</evidence>
<keyword evidence="1" id="KW-0812">Transmembrane</keyword>
<name>A0ABU6JIV6_9BURK</name>
<feature type="transmembrane region" description="Helical" evidence="1">
    <location>
        <begin position="81"/>
        <end position="112"/>
    </location>
</feature>
<evidence type="ECO:0000313" key="4">
    <source>
        <dbReference type="Proteomes" id="UP001352263"/>
    </source>
</evidence>
<dbReference type="RefSeq" id="WP_326510009.1">
    <property type="nucleotide sequence ID" value="NZ_JAWIIV010000052.1"/>
</dbReference>
<protein>
    <submittedName>
        <fullName evidence="3">Tripartite tricarboxylate transporter TctB family protein</fullName>
    </submittedName>
</protein>
<dbReference type="InterPro" id="IPR009936">
    <property type="entry name" value="DUF1468"/>
</dbReference>
<dbReference type="EMBL" id="JAWIIV010000052">
    <property type="protein sequence ID" value="MEC4723396.1"/>
    <property type="molecule type" value="Genomic_DNA"/>
</dbReference>
<keyword evidence="1" id="KW-1133">Transmembrane helix</keyword>
<dbReference type="Proteomes" id="UP001352263">
    <property type="component" value="Unassembled WGS sequence"/>
</dbReference>
<proteinExistence type="predicted"/>
<keyword evidence="4" id="KW-1185">Reference proteome</keyword>
<feature type="transmembrane region" description="Helical" evidence="1">
    <location>
        <begin position="12"/>
        <end position="31"/>
    </location>
</feature>
<feature type="domain" description="DUF1468" evidence="2">
    <location>
        <begin position="12"/>
        <end position="145"/>
    </location>
</feature>